<dbReference type="EMBL" id="CAJNJA010019015">
    <property type="protein sequence ID" value="CAE7436589.1"/>
    <property type="molecule type" value="Genomic_DNA"/>
</dbReference>
<dbReference type="Gene3D" id="1.25.40.20">
    <property type="entry name" value="Ankyrin repeat-containing domain"/>
    <property type="match status" value="2"/>
</dbReference>
<sequence>MGSRCSASQGDGSTPSAGDATMFVHPQFFPLYVVKITDLLTMEMPAPSHTDLLNRGLLHSWQPGMFSIFLSHQWLGRLHPDPEGSQLNILRESLLKLTKGSVSVECNLPSMMHGQLPHWSADMAKRLENGFIFLDWFSIPEIIARESDSCDDESCSTTMAVRSIPFYVEACDLFFVLAPELRHKDTGRLCNYASWLSRGWCRAELWCRLLSAKTDTSVVVVYSAEELEFMFQLDWQHNTIADGVFTVEADRGRVVSLGEAAAEGKLRQLRQSGHKDVYRFFLAHRHWLLGRPRHRWQLQDFLNQFHFDDLEAAAGEGVMTGVLCAVFAGDSEVLTALVEARADVNSSIRGLSDLGYFDGMSPLTVATRSNQDPEMLSTLLKLRADVNYRVPMSGACAAHVARSSEQFRVLKDAGVDFHSVAMPIGMTPLTSAAGFAAAEVVSALLEARSDPNPPMQGCGWSPLHAVALFSRGRADAVEIVHLLVKAQGDLNATARMSGPLSWIARAMKAQTAIWGLSACGSKARCLASLPGITPLGAAALAGDETLTGLFLDLGARSAPNDMGSLPEELAQANRHANVTSLLDFVSI</sequence>
<dbReference type="Proteomes" id="UP000601435">
    <property type="component" value="Unassembled WGS sequence"/>
</dbReference>
<protein>
    <submittedName>
        <fullName evidence="4">ANK2 protein</fullName>
    </submittedName>
</protein>
<evidence type="ECO:0000256" key="2">
    <source>
        <dbReference type="ARBA" id="ARBA00023043"/>
    </source>
</evidence>
<dbReference type="InterPro" id="IPR002110">
    <property type="entry name" value="Ankyrin_rpt"/>
</dbReference>
<accession>A0A812RDZ6</accession>
<dbReference type="OrthoDB" id="411959at2759"/>
<reference evidence="4" key="1">
    <citation type="submission" date="2021-02" db="EMBL/GenBank/DDBJ databases">
        <authorList>
            <person name="Dougan E. K."/>
            <person name="Rhodes N."/>
            <person name="Thang M."/>
            <person name="Chan C."/>
        </authorList>
    </citation>
    <scope>NUCLEOTIDE SEQUENCE</scope>
</reference>
<dbReference type="SUPFAM" id="SSF48403">
    <property type="entry name" value="Ankyrin repeat"/>
    <property type="match status" value="1"/>
</dbReference>
<organism evidence="4 5">
    <name type="scientific">Symbiodinium necroappetens</name>
    <dbReference type="NCBI Taxonomy" id="1628268"/>
    <lineage>
        <taxon>Eukaryota</taxon>
        <taxon>Sar</taxon>
        <taxon>Alveolata</taxon>
        <taxon>Dinophyceae</taxon>
        <taxon>Suessiales</taxon>
        <taxon>Symbiodiniaceae</taxon>
        <taxon>Symbiodinium</taxon>
    </lineage>
</organism>
<dbReference type="AlphaFoldDB" id="A0A812RDZ6"/>
<dbReference type="PANTHER" id="PTHR24189">
    <property type="entry name" value="MYOTROPHIN"/>
    <property type="match status" value="1"/>
</dbReference>
<keyword evidence="1" id="KW-0677">Repeat</keyword>
<gene>
    <name evidence="4" type="primary">ANK2</name>
    <name evidence="4" type="ORF">SNEC2469_LOCUS11991</name>
</gene>
<name>A0A812RDZ6_9DINO</name>
<evidence type="ECO:0000256" key="1">
    <source>
        <dbReference type="ARBA" id="ARBA00022737"/>
    </source>
</evidence>
<dbReference type="InterPro" id="IPR036770">
    <property type="entry name" value="Ankyrin_rpt-contain_sf"/>
</dbReference>
<dbReference type="PROSITE" id="PS50088">
    <property type="entry name" value="ANK_REPEAT"/>
    <property type="match status" value="1"/>
</dbReference>
<keyword evidence="2 3" id="KW-0040">ANK repeat</keyword>
<feature type="repeat" description="ANK" evidence="3">
    <location>
        <begin position="358"/>
        <end position="391"/>
    </location>
</feature>
<dbReference type="InterPro" id="IPR050745">
    <property type="entry name" value="Multifunctional_regulatory"/>
</dbReference>
<evidence type="ECO:0000256" key="3">
    <source>
        <dbReference type="PROSITE-ProRule" id="PRU00023"/>
    </source>
</evidence>
<proteinExistence type="predicted"/>
<dbReference type="Pfam" id="PF00023">
    <property type="entry name" value="Ank"/>
    <property type="match status" value="1"/>
</dbReference>
<keyword evidence="5" id="KW-1185">Reference proteome</keyword>
<evidence type="ECO:0000313" key="5">
    <source>
        <dbReference type="Proteomes" id="UP000601435"/>
    </source>
</evidence>
<evidence type="ECO:0000313" key="4">
    <source>
        <dbReference type="EMBL" id="CAE7436589.1"/>
    </source>
</evidence>
<dbReference type="SMART" id="SM00248">
    <property type="entry name" value="ANK"/>
    <property type="match status" value="5"/>
</dbReference>
<comment type="caution">
    <text evidence="4">The sequence shown here is derived from an EMBL/GenBank/DDBJ whole genome shotgun (WGS) entry which is preliminary data.</text>
</comment>
<dbReference type="PANTHER" id="PTHR24189:SF50">
    <property type="entry name" value="ANKYRIN REPEAT AND SOCS BOX PROTEIN 2"/>
    <property type="match status" value="1"/>
</dbReference>